<evidence type="ECO:0000256" key="1">
    <source>
        <dbReference type="ARBA" id="ARBA00022491"/>
    </source>
</evidence>
<dbReference type="PANTHER" id="PTHR30204:SF69">
    <property type="entry name" value="MERR-FAMILY TRANSCRIPTIONAL REGULATOR"/>
    <property type="match status" value="1"/>
</dbReference>
<dbReference type="PANTHER" id="PTHR30204">
    <property type="entry name" value="REDOX-CYCLING DRUG-SENSING TRANSCRIPTIONAL ACTIVATOR SOXR"/>
    <property type="match status" value="1"/>
</dbReference>
<evidence type="ECO:0000259" key="5">
    <source>
        <dbReference type="PROSITE" id="PS50937"/>
    </source>
</evidence>
<comment type="caution">
    <text evidence="6">The sequence shown here is derived from an EMBL/GenBank/DDBJ whole genome shotgun (WGS) entry which is preliminary data.</text>
</comment>
<evidence type="ECO:0000256" key="2">
    <source>
        <dbReference type="ARBA" id="ARBA00023015"/>
    </source>
</evidence>
<feature type="domain" description="HTH merR-type" evidence="5">
    <location>
        <begin position="1"/>
        <end position="71"/>
    </location>
</feature>
<organism evidence="6 7">
    <name type="scientific">Paenibacillus illinoisensis</name>
    <dbReference type="NCBI Taxonomy" id="59845"/>
    <lineage>
        <taxon>Bacteria</taxon>
        <taxon>Bacillati</taxon>
        <taxon>Bacillota</taxon>
        <taxon>Bacilli</taxon>
        <taxon>Bacillales</taxon>
        <taxon>Paenibacillaceae</taxon>
        <taxon>Paenibacillus</taxon>
    </lineage>
</organism>
<dbReference type="InterPro" id="IPR009061">
    <property type="entry name" value="DNA-bd_dom_put_sf"/>
</dbReference>
<name>A0A2W0CBP5_9BACL</name>
<dbReference type="GO" id="GO:0003700">
    <property type="term" value="F:DNA-binding transcription factor activity"/>
    <property type="evidence" value="ECO:0007669"/>
    <property type="project" value="InterPro"/>
</dbReference>
<dbReference type="InterPro" id="IPR047057">
    <property type="entry name" value="MerR_fam"/>
</dbReference>
<keyword evidence="4" id="KW-0804">Transcription</keyword>
<dbReference type="Proteomes" id="UP000247459">
    <property type="component" value="Unassembled WGS sequence"/>
</dbReference>
<keyword evidence="3" id="KW-0238">DNA-binding</keyword>
<reference evidence="6 7" key="1">
    <citation type="submission" date="2018-01" db="EMBL/GenBank/DDBJ databases">
        <title>Genome sequence of the PGP bacterium Paenibacillus illinoisensis E3.</title>
        <authorList>
            <person name="Rolli E."/>
            <person name="Marasco R."/>
            <person name="Bessem C."/>
            <person name="Michoud G."/>
            <person name="Gaiarsa S."/>
            <person name="Borin S."/>
            <person name="Daffonchio D."/>
        </authorList>
    </citation>
    <scope>NUCLEOTIDE SEQUENCE [LARGE SCALE GENOMIC DNA]</scope>
    <source>
        <strain evidence="6 7">E3</strain>
    </source>
</reference>
<gene>
    <name evidence="6" type="ORF">PIL02S_06822</name>
</gene>
<dbReference type="GO" id="GO:0003677">
    <property type="term" value="F:DNA binding"/>
    <property type="evidence" value="ECO:0007669"/>
    <property type="project" value="UniProtKB-KW"/>
</dbReference>
<protein>
    <submittedName>
        <fullName evidence="6">MerR family transcriptional regulator</fullName>
    </submittedName>
</protein>
<evidence type="ECO:0000313" key="7">
    <source>
        <dbReference type="Proteomes" id="UP000247459"/>
    </source>
</evidence>
<dbReference type="SUPFAM" id="SSF46955">
    <property type="entry name" value="Putative DNA-binding domain"/>
    <property type="match status" value="1"/>
</dbReference>
<dbReference type="SMART" id="SM00422">
    <property type="entry name" value="HTH_MERR"/>
    <property type="match status" value="1"/>
</dbReference>
<evidence type="ECO:0000256" key="3">
    <source>
        <dbReference type="ARBA" id="ARBA00023125"/>
    </source>
</evidence>
<dbReference type="Pfam" id="PF13411">
    <property type="entry name" value="MerR_1"/>
    <property type="match status" value="1"/>
</dbReference>
<dbReference type="OrthoDB" id="9811174at2"/>
<keyword evidence="2" id="KW-0805">Transcription regulation</keyword>
<dbReference type="CDD" id="cd01109">
    <property type="entry name" value="HTH_YyaN"/>
    <property type="match status" value="1"/>
</dbReference>
<evidence type="ECO:0000256" key="4">
    <source>
        <dbReference type="ARBA" id="ARBA00023163"/>
    </source>
</evidence>
<proteinExistence type="predicted"/>
<keyword evidence="1" id="KW-0678">Repressor</keyword>
<dbReference type="EMBL" id="PRLG01000039">
    <property type="protein sequence ID" value="PYY25228.1"/>
    <property type="molecule type" value="Genomic_DNA"/>
</dbReference>
<sequence length="125" mass="14611">MEFTIKQVAERTQLPPSTLRFYDRAGLMPLLKKTEYGTRQYSEMDICWLELVRCLKDSGMSLEDIKAFMLLCLEGSSTSEQRKVMLEQHRQNILKQLDTLNCSLGTIDYKLEHYNEIGIFHIDSK</sequence>
<dbReference type="Gene3D" id="1.10.1660.10">
    <property type="match status" value="1"/>
</dbReference>
<dbReference type="RefSeq" id="WP_095357535.1">
    <property type="nucleotide sequence ID" value="NZ_JAXBDC010000001.1"/>
</dbReference>
<accession>A0A2W0CBP5</accession>
<dbReference type="AlphaFoldDB" id="A0A2W0CBP5"/>
<dbReference type="InterPro" id="IPR000551">
    <property type="entry name" value="MerR-type_HTH_dom"/>
</dbReference>
<evidence type="ECO:0000313" key="6">
    <source>
        <dbReference type="EMBL" id="PYY25228.1"/>
    </source>
</evidence>
<dbReference type="PROSITE" id="PS50937">
    <property type="entry name" value="HTH_MERR_2"/>
    <property type="match status" value="1"/>
</dbReference>